<reference evidence="2" key="1">
    <citation type="submission" date="2018-05" db="EMBL/GenBank/DDBJ databases">
        <authorList>
            <person name="Lanie J.A."/>
            <person name="Ng W.-L."/>
            <person name="Kazmierczak K.M."/>
            <person name="Andrzejewski T.M."/>
            <person name="Davidsen T.M."/>
            <person name="Wayne K.J."/>
            <person name="Tettelin H."/>
            <person name="Glass J.I."/>
            <person name="Rusch D."/>
            <person name="Podicherti R."/>
            <person name="Tsui H.-C.T."/>
            <person name="Winkler M.E."/>
        </authorList>
    </citation>
    <scope>NUCLEOTIDE SEQUENCE</scope>
</reference>
<accession>A0A382GRJ7</accession>
<proteinExistence type="predicted"/>
<dbReference type="AlphaFoldDB" id="A0A382GRJ7"/>
<dbReference type="PANTHER" id="PTHR41521">
    <property type="match status" value="1"/>
</dbReference>
<dbReference type="Pfam" id="PF07045">
    <property type="entry name" value="DUF1330"/>
    <property type="match status" value="1"/>
</dbReference>
<dbReference type="PANTHER" id="PTHR41521:SF4">
    <property type="entry name" value="BLR0684 PROTEIN"/>
    <property type="match status" value="1"/>
</dbReference>
<dbReference type="Gene3D" id="3.30.70.100">
    <property type="match status" value="1"/>
</dbReference>
<organism evidence="2">
    <name type="scientific">marine metagenome</name>
    <dbReference type="NCBI Taxonomy" id="408172"/>
    <lineage>
        <taxon>unclassified sequences</taxon>
        <taxon>metagenomes</taxon>
        <taxon>ecological metagenomes</taxon>
    </lineage>
</organism>
<dbReference type="SUPFAM" id="SSF54909">
    <property type="entry name" value="Dimeric alpha+beta barrel"/>
    <property type="match status" value="1"/>
</dbReference>
<feature type="domain" description="DUF1330" evidence="1">
    <location>
        <begin position="3"/>
        <end position="97"/>
    </location>
</feature>
<protein>
    <recommendedName>
        <fullName evidence="1">DUF1330 domain-containing protein</fullName>
    </recommendedName>
</protein>
<name>A0A382GRJ7_9ZZZZ</name>
<gene>
    <name evidence="2" type="ORF">METZ01_LOCUS230346</name>
</gene>
<sequence>MPKAYAIAHVTMINLEKFTEQYGSKIEDTIKAFGGMFLVRGGNISYTEGEKLGDLNVVVEFPDIASALAWNNSDEYQAILPGRTQNAITNFIIIDGVA</sequence>
<evidence type="ECO:0000259" key="1">
    <source>
        <dbReference type="Pfam" id="PF07045"/>
    </source>
</evidence>
<dbReference type="InterPro" id="IPR010753">
    <property type="entry name" value="DUF1330"/>
</dbReference>
<dbReference type="InterPro" id="IPR011008">
    <property type="entry name" value="Dimeric_a/b-barrel"/>
</dbReference>
<dbReference type="EMBL" id="UINC01056907">
    <property type="protein sequence ID" value="SVB77492.1"/>
    <property type="molecule type" value="Genomic_DNA"/>
</dbReference>
<evidence type="ECO:0000313" key="2">
    <source>
        <dbReference type="EMBL" id="SVB77492.1"/>
    </source>
</evidence>